<dbReference type="Gene3D" id="1.10.443.10">
    <property type="entry name" value="Intergrase catalytic core"/>
    <property type="match status" value="1"/>
</dbReference>
<dbReference type="Proteomes" id="UP000507470">
    <property type="component" value="Unassembled WGS sequence"/>
</dbReference>
<dbReference type="InterPro" id="IPR011010">
    <property type="entry name" value="DNA_brk_join_enz"/>
</dbReference>
<keyword evidence="3" id="KW-1185">Reference proteome</keyword>
<dbReference type="GO" id="GO:0003677">
    <property type="term" value="F:DNA binding"/>
    <property type="evidence" value="ECO:0007669"/>
    <property type="project" value="InterPro"/>
</dbReference>
<dbReference type="PANTHER" id="PTHR34605:SF5">
    <property type="entry name" value="INTEGRASE_RECOMBINASE XERD HOMOLOG"/>
    <property type="match status" value="1"/>
</dbReference>
<dbReference type="InterPro" id="IPR013762">
    <property type="entry name" value="Integrase-like_cat_sf"/>
</dbReference>
<evidence type="ECO:0000313" key="3">
    <source>
        <dbReference type="Proteomes" id="UP000507470"/>
    </source>
</evidence>
<organism evidence="2 3">
    <name type="scientific">Mytilus coruscus</name>
    <name type="common">Sea mussel</name>
    <dbReference type="NCBI Taxonomy" id="42192"/>
    <lineage>
        <taxon>Eukaryota</taxon>
        <taxon>Metazoa</taxon>
        <taxon>Spiralia</taxon>
        <taxon>Lophotrochozoa</taxon>
        <taxon>Mollusca</taxon>
        <taxon>Bivalvia</taxon>
        <taxon>Autobranchia</taxon>
        <taxon>Pteriomorphia</taxon>
        <taxon>Mytilida</taxon>
        <taxon>Mytiloidea</taxon>
        <taxon>Mytilidae</taxon>
        <taxon>Mytilinae</taxon>
        <taxon>Mytilus</taxon>
    </lineage>
</organism>
<sequence length="181" mass="20504">MGGMLNWFLWFTQTRQFLFKDKHTPILRIEQIGSIEDGFIISFHQTKTIQFHEKQLNVVIPHITGHPLCPASALYRLLSLHDILGSNGQSPLLCESVIKSLSYVNFISFVNDILSNTGCVDKLTGHSFRRDGATFAFQAGLPGEWKQDIGMWKSNAYLRYIEKDLSSKSQALQKFGEALPL</sequence>
<proteinExistence type="predicted"/>
<dbReference type="EMBL" id="CACVKT020002655">
    <property type="protein sequence ID" value="CAC5379259.1"/>
    <property type="molecule type" value="Genomic_DNA"/>
</dbReference>
<dbReference type="GO" id="GO:0015074">
    <property type="term" value="P:DNA integration"/>
    <property type="evidence" value="ECO:0007669"/>
    <property type="project" value="InterPro"/>
</dbReference>
<protein>
    <recommendedName>
        <fullName evidence="4">Tyr recombinase domain-containing protein</fullName>
    </recommendedName>
</protein>
<gene>
    <name evidence="2" type="ORF">MCOR_15344</name>
</gene>
<evidence type="ECO:0008006" key="4">
    <source>
        <dbReference type="Google" id="ProtNLM"/>
    </source>
</evidence>
<accession>A0A6J8B9I5</accession>
<dbReference type="GO" id="GO:0006310">
    <property type="term" value="P:DNA recombination"/>
    <property type="evidence" value="ECO:0007669"/>
    <property type="project" value="UniProtKB-KW"/>
</dbReference>
<dbReference type="AlphaFoldDB" id="A0A6J8B9I5"/>
<dbReference type="OrthoDB" id="6081023at2759"/>
<reference evidence="2 3" key="1">
    <citation type="submission" date="2020-06" db="EMBL/GenBank/DDBJ databases">
        <authorList>
            <person name="Li R."/>
            <person name="Bekaert M."/>
        </authorList>
    </citation>
    <scope>NUCLEOTIDE SEQUENCE [LARGE SCALE GENOMIC DNA]</scope>
    <source>
        <strain evidence="3">wild</strain>
    </source>
</reference>
<dbReference type="PANTHER" id="PTHR34605">
    <property type="entry name" value="PHAGE_INTEGRASE DOMAIN-CONTAINING PROTEIN"/>
    <property type="match status" value="1"/>
</dbReference>
<evidence type="ECO:0000313" key="2">
    <source>
        <dbReference type="EMBL" id="CAC5379259.1"/>
    </source>
</evidence>
<keyword evidence="1" id="KW-0233">DNA recombination</keyword>
<evidence type="ECO:0000256" key="1">
    <source>
        <dbReference type="ARBA" id="ARBA00023172"/>
    </source>
</evidence>
<dbReference type="SUPFAM" id="SSF56349">
    <property type="entry name" value="DNA breaking-rejoining enzymes"/>
    <property type="match status" value="1"/>
</dbReference>
<name>A0A6J8B9I5_MYTCO</name>
<dbReference type="InterPro" id="IPR052925">
    <property type="entry name" value="Phage_Integrase-like_Recomb"/>
</dbReference>